<feature type="domain" description="AAA+ ATPase" evidence="1">
    <location>
        <begin position="83"/>
        <end position="209"/>
    </location>
</feature>
<dbReference type="Proteomes" id="UP000240883">
    <property type="component" value="Unassembled WGS sequence"/>
</dbReference>
<reference evidence="2 3" key="1">
    <citation type="journal article" date="2018" name="Front. Microbiol.">
        <title>Genome-Wide Analysis of Corynespora cassiicola Leaf Fall Disease Putative Effectors.</title>
        <authorList>
            <person name="Lopez D."/>
            <person name="Ribeiro S."/>
            <person name="Label P."/>
            <person name="Fumanal B."/>
            <person name="Venisse J.S."/>
            <person name="Kohler A."/>
            <person name="de Oliveira R.R."/>
            <person name="Labutti K."/>
            <person name="Lipzen A."/>
            <person name="Lail K."/>
            <person name="Bauer D."/>
            <person name="Ohm R.A."/>
            <person name="Barry K.W."/>
            <person name="Spatafora J."/>
            <person name="Grigoriev I.V."/>
            <person name="Martin F.M."/>
            <person name="Pujade-Renaud V."/>
        </authorList>
    </citation>
    <scope>NUCLEOTIDE SEQUENCE [LARGE SCALE GENOMIC DNA]</scope>
    <source>
        <strain evidence="2 3">Philippines</strain>
    </source>
</reference>
<protein>
    <submittedName>
        <fullName evidence="2">P-loop containing nucleoside triphosphate hydrolase protein</fullName>
    </submittedName>
</protein>
<dbReference type="PANTHER" id="PTHR46411:SF3">
    <property type="entry name" value="AAA+ ATPASE DOMAIN-CONTAINING PROTEIN"/>
    <property type="match status" value="1"/>
</dbReference>
<dbReference type="GO" id="GO:0016887">
    <property type="term" value="F:ATP hydrolysis activity"/>
    <property type="evidence" value="ECO:0007669"/>
    <property type="project" value="InterPro"/>
</dbReference>
<evidence type="ECO:0000313" key="2">
    <source>
        <dbReference type="EMBL" id="PSN66514.1"/>
    </source>
</evidence>
<keyword evidence="3" id="KW-1185">Reference proteome</keyword>
<evidence type="ECO:0000259" key="1">
    <source>
        <dbReference type="SMART" id="SM00382"/>
    </source>
</evidence>
<dbReference type="InterPro" id="IPR003959">
    <property type="entry name" value="ATPase_AAA_core"/>
</dbReference>
<dbReference type="Gene3D" id="3.40.50.300">
    <property type="entry name" value="P-loop containing nucleotide triphosphate hydrolases"/>
    <property type="match status" value="1"/>
</dbReference>
<dbReference type="OrthoDB" id="10042665at2759"/>
<evidence type="ECO:0000313" key="3">
    <source>
        <dbReference type="Proteomes" id="UP000240883"/>
    </source>
</evidence>
<dbReference type="PANTHER" id="PTHR46411">
    <property type="entry name" value="FAMILY ATPASE, PUTATIVE-RELATED"/>
    <property type="match status" value="1"/>
</dbReference>
<dbReference type="SMART" id="SM00382">
    <property type="entry name" value="AAA"/>
    <property type="match status" value="1"/>
</dbReference>
<dbReference type="STRING" id="1448308.A0A2T2NM57"/>
<dbReference type="CDD" id="cd19481">
    <property type="entry name" value="RecA-like_protease"/>
    <property type="match status" value="1"/>
</dbReference>
<organism evidence="2 3">
    <name type="scientific">Corynespora cassiicola Philippines</name>
    <dbReference type="NCBI Taxonomy" id="1448308"/>
    <lineage>
        <taxon>Eukaryota</taxon>
        <taxon>Fungi</taxon>
        <taxon>Dikarya</taxon>
        <taxon>Ascomycota</taxon>
        <taxon>Pezizomycotina</taxon>
        <taxon>Dothideomycetes</taxon>
        <taxon>Pleosporomycetidae</taxon>
        <taxon>Pleosporales</taxon>
        <taxon>Corynesporascaceae</taxon>
        <taxon>Corynespora</taxon>
    </lineage>
</organism>
<name>A0A2T2NM57_CORCC</name>
<accession>A0A2T2NM57</accession>
<dbReference type="EMBL" id="KZ678136">
    <property type="protein sequence ID" value="PSN66514.1"/>
    <property type="molecule type" value="Genomic_DNA"/>
</dbReference>
<dbReference type="Pfam" id="PF00004">
    <property type="entry name" value="AAA"/>
    <property type="match status" value="1"/>
</dbReference>
<dbReference type="GO" id="GO:0005524">
    <property type="term" value="F:ATP binding"/>
    <property type="evidence" value="ECO:0007669"/>
    <property type="project" value="InterPro"/>
</dbReference>
<proteinExistence type="predicted"/>
<sequence>MTDDQALRCPEVVGGFALQEKVWAEFRVDRLKQIEWNSEAYDRLEMDKELKGVIEALVAGHRQHSATNHHLPQFDDIIAGKGLGLSFLLQGPPGLGKTLTAESVAKQLKKPVYSVTSGELGTTVRDMEINLRKAFGIAKEWNAILLLDEADVFMSKRSVDNLEKNAFISVFLRLMEYYQGILFLTTNRAEDFDEAFISRIHLIIDYQPLDASRRKIIWQNLAKNVTDQEDKSLDDATFEYLSTRYDINGREIKNMLRTAWSLARSEEKPLRLEHIQRVADIWAAGRKASKD</sequence>
<gene>
    <name evidence="2" type="ORF">BS50DRAFT_601377</name>
</gene>
<dbReference type="SUPFAM" id="SSF52540">
    <property type="entry name" value="P-loop containing nucleoside triphosphate hydrolases"/>
    <property type="match status" value="1"/>
</dbReference>
<dbReference type="AlphaFoldDB" id="A0A2T2NM57"/>
<dbReference type="InterPro" id="IPR003593">
    <property type="entry name" value="AAA+_ATPase"/>
</dbReference>
<dbReference type="InterPro" id="IPR027417">
    <property type="entry name" value="P-loop_NTPase"/>
</dbReference>
<keyword evidence="2" id="KW-0378">Hydrolase</keyword>